<reference evidence="1" key="1">
    <citation type="submission" date="2024-06" db="EMBL/GenBank/DDBJ databases">
        <title>The genome sequences of Kitasatospora sp. strain HUAS MG31.</title>
        <authorList>
            <person name="Mo P."/>
        </authorList>
    </citation>
    <scope>NUCLEOTIDE SEQUENCE</scope>
    <source>
        <strain evidence="1">HUAS MG31</strain>
    </source>
</reference>
<proteinExistence type="predicted"/>
<dbReference type="EMBL" id="CP159872">
    <property type="protein sequence ID" value="XCM78093.1"/>
    <property type="molecule type" value="Genomic_DNA"/>
</dbReference>
<dbReference type="KEGG" id="kcm:ABWK59_03645"/>
<name>A0AAU8JSE9_9ACTN</name>
<dbReference type="RefSeq" id="WP_354637836.1">
    <property type="nucleotide sequence ID" value="NZ_CP159872.1"/>
</dbReference>
<dbReference type="InterPro" id="IPR045730">
    <property type="entry name" value="DUF6084"/>
</dbReference>
<evidence type="ECO:0000313" key="1">
    <source>
        <dbReference type="EMBL" id="XCM78093.1"/>
    </source>
</evidence>
<dbReference type="Pfam" id="PF19562">
    <property type="entry name" value="DUF6084"/>
    <property type="match status" value="1"/>
</dbReference>
<protein>
    <submittedName>
        <fullName evidence="1">DUF6084 family protein</fullName>
    </submittedName>
</protein>
<sequence>MSGLSFACTGVRADPYAAGPTLVFRLRITAAAGERVHALALRCQLRIEPARRGYSEAEGGRLVDLFGERSRWSGTLNPIQFAQVSLMVPGFTGETEADLVVPCSYDLDLAAGRYLRALEDGQAPLLLLFSGTAFTGPGGFQVAPVAWDRETSVALPVGVWQDMIEQHFPGCGWLRLPADLMDALLAYRSRRALPTWEATVRELLDAAGAPAALATAGEAVP</sequence>
<accession>A0AAU8JSE9</accession>
<gene>
    <name evidence="1" type="ORF">ABWK59_03645</name>
</gene>
<organism evidence="1">
    <name type="scientific">Kitasatospora camelliae</name>
    <dbReference type="NCBI Taxonomy" id="3156397"/>
    <lineage>
        <taxon>Bacteria</taxon>
        <taxon>Bacillati</taxon>
        <taxon>Actinomycetota</taxon>
        <taxon>Actinomycetes</taxon>
        <taxon>Kitasatosporales</taxon>
        <taxon>Streptomycetaceae</taxon>
        <taxon>Kitasatospora</taxon>
    </lineage>
</organism>
<dbReference type="AlphaFoldDB" id="A0AAU8JSE9"/>